<keyword evidence="4" id="KW-1185">Reference proteome</keyword>
<dbReference type="OrthoDB" id="1114329at2"/>
<name>A0A1T5LE59_9GAMM</name>
<dbReference type="InterPro" id="IPR028994">
    <property type="entry name" value="Integrin_alpha_N"/>
</dbReference>
<gene>
    <name evidence="3" type="ORF">SAMN06296058_2392</name>
</gene>
<dbReference type="AlphaFoldDB" id="A0A1T5LE59"/>
<dbReference type="EMBL" id="FUZV01000002">
    <property type="protein sequence ID" value="SKC74326.1"/>
    <property type="molecule type" value="Genomic_DNA"/>
</dbReference>
<keyword evidence="1 2" id="KW-0732">Signal</keyword>
<dbReference type="RefSeq" id="WP_079724758.1">
    <property type="nucleotide sequence ID" value="NZ_BMCL01000001.1"/>
</dbReference>
<dbReference type="InterPro" id="IPR024079">
    <property type="entry name" value="MetalloPept_cat_dom_sf"/>
</dbReference>
<reference evidence="3 4" key="1">
    <citation type="submission" date="2017-02" db="EMBL/GenBank/DDBJ databases">
        <authorList>
            <person name="Peterson S.W."/>
        </authorList>
    </citation>
    <scope>NUCLEOTIDE SEQUENCE [LARGE SCALE GENOMIC DNA]</scope>
    <source>
        <strain evidence="3 4">P15</strain>
    </source>
</reference>
<protein>
    <submittedName>
        <fullName evidence="3">Repeat domain-containing protein</fullName>
    </submittedName>
</protein>
<dbReference type="PANTHER" id="PTHR46580:SF2">
    <property type="entry name" value="MAM DOMAIN-CONTAINING PROTEIN"/>
    <property type="match status" value="1"/>
</dbReference>
<dbReference type="SUPFAM" id="SSF55486">
    <property type="entry name" value="Metalloproteases ('zincins'), catalytic domain"/>
    <property type="match status" value="1"/>
</dbReference>
<dbReference type="SUPFAM" id="SSF69318">
    <property type="entry name" value="Integrin alpha N-terminal domain"/>
    <property type="match status" value="1"/>
</dbReference>
<feature type="signal peptide" evidence="2">
    <location>
        <begin position="1"/>
        <end position="23"/>
    </location>
</feature>
<accession>A0A1T5LE59</accession>
<sequence length="762" mass="80111">MKFRLGACAAVMLLAACSGEKSADGAAQLSVKSASGVAATAASVHSGRAVLTSIANAPDRGALMTYQNKGKPSKVEGAFTYYPVAISEDHALKGVVSGHMTVPMPDGSQVKLKYEHHDETIDGNWTWVGKVEGGDPMQEAIITFGEKAVFASIPQSQGRHPISIQTSNGQLFAVQVDPSQLKSGNSHDRTDVAIPSVSSIVEAATAQIAASAQVAQSAPAVAANAPPTSLNTVDVAVGYTPSVRTRYGSASGAVTRIASLVATGNEALRNSKVNGYIRLVHAMEVAYTETNSNQTALQELTGSNGVSPVTIPAALAPLRTARDTYGADVVLLMRKFQEPEHQGCGIAWLIGANQASVTPANDSRWGYGVVSDDNDDNFYCATTSFVHEIGHLLGSQHNVANANNIIGRYPYSYGYKTDSANGNFFTIMAYGDENQTPMLYFSSPLLTLCDGRACGTATADNARSLNQTFPVVAQFRATVVPFNRGLGNDFNGDGRSDVFWRNSQTNGNSLWWSASPTGSYSTTTAANWRVVGSGDFNNDGKSDLLWRSTTGSNSIWWGGGAAGATSSSTALPWQVAGVGDFNGDGRDDIFWRNPVSGANSIWWSGSVTGASNSSTATVWSVVGVGDFNGDGRSDVLWRNTTSLNNSIWFSGVAAGARSSSVAANWSVAGIGDFDGDGASDILWRNTGGGNSIWLKGLATGSRSSNLATAWTVETTGDFDGDGAWDIFWRNRSTGENQIWRSGLPTTVQAVPAVSGTAWSVQP</sequence>
<dbReference type="PANTHER" id="PTHR46580">
    <property type="entry name" value="SENSOR KINASE-RELATED"/>
    <property type="match status" value="1"/>
</dbReference>
<dbReference type="GO" id="GO:0008237">
    <property type="term" value="F:metallopeptidase activity"/>
    <property type="evidence" value="ECO:0007669"/>
    <property type="project" value="InterPro"/>
</dbReference>
<evidence type="ECO:0000256" key="1">
    <source>
        <dbReference type="ARBA" id="ARBA00022729"/>
    </source>
</evidence>
<evidence type="ECO:0000313" key="4">
    <source>
        <dbReference type="Proteomes" id="UP000190341"/>
    </source>
</evidence>
<proteinExistence type="predicted"/>
<evidence type="ECO:0000313" key="3">
    <source>
        <dbReference type="EMBL" id="SKC74326.1"/>
    </source>
</evidence>
<dbReference type="STRING" id="428993.SAMN06296058_2392"/>
<dbReference type="PROSITE" id="PS51257">
    <property type="entry name" value="PROKAR_LIPOPROTEIN"/>
    <property type="match status" value="1"/>
</dbReference>
<dbReference type="Gene3D" id="2.130.10.130">
    <property type="entry name" value="Integrin alpha, N-terminal"/>
    <property type="match status" value="1"/>
</dbReference>
<feature type="chain" id="PRO_5010533796" evidence="2">
    <location>
        <begin position="24"/>
        <end position="762"/>
    </location>
</feature>
<organism evidence="3 4">
    <name type="scientific">Pseudoxanthomonas indica</name>
    <dbReference type="NCBI Taxonomy" id="428993"/>
    <lineage>
        <taxon>Bacteria</taxon>
        <taxon>Pseudomonadati</taxon>
        <taxon>Pseudomonadota</taxon>
        <taxon>Gammaproteobacteria</taxon>
        <taxon>Lysobacterales</taxon>
        <taxon>Lysobacteraceae</taxon>
        <taxon>Pseudoxanthomonas</taxon>
    </lineage>
</organism>
<dbReference type="InterPro" id="IPR013517">
    <property type="entry name" value="FG-GAP"/>
</dbReference>
<evidence type="ECO:0000256" key="2">
    <source>
        <dbReference type="SAM" id="SignalP"/>
    </source>
</evidence>
<dbReference type="Pfam" id="PF13517">
    <property type="entry name" value="FG-GAP_3"/>
    <property type="match status" value="2"/>
</dbReference>
<dbReference type="Gene3D" id="3.40.390.10">
    <property type="entry name" value="Collagenase (Catalytic Domain)"/>
    <property type="match status" value="1"/>
</dbReference>
<dbReference type="Proteomes" id="UP000190341">
    <property type="component" value="Unassembled WGS sequence"/>
</dbReference>
<dbReference type="Pfam" id="PF13583">
    <property type="entry name" value="Reprolysin_4"/>
    <property type="match status" value="1"/>
</dbReference>